<sequence>MDVNHQFVNTAFTLLASRVTSAKIMQCHGLGIMSGRDRLPRRFIEDGRGYPDIRVVDERRGYPDIRVVEDRRGYHGIRVIEDHRGYPDIHEGLVMRVAPRSHTAMLEEEIEIQEAEFRRLMADHRALAEERLALHRELQAGKDEVRHLNTIIADISAKKETYIGELVDKRRKLEAELRANESLRDEIVQLRGEIDKHLVVRKELSARSASIMHELTREQSNKQQIPMLKAEIDALRQELVHARTPGPSAKLFKTFSNVHMLGSPEVTFPTPYGDNYNIHVGGSEKGHSHLPESSSWGTYDNNRLQYR</sequence>
<dbReference type="OMA" id="HEIHRIV"/>
<name>B8BNJ3_ORYSI</name>
<keyword evidence="5" id="KW-0287">Flowering</keyword>
<evidence type="ECO:0000256" key="1">
    <source>
        <dbReference type="ARBA" id="ARBA00005405"/>
    </source>
</evidence>
<keyword evidence="4 6" id="KW-0175">Coiled coil</keyword>
<evidence type="ECO:0000313" key="8">
    <source>
        <dbReference type="Proteomes" id="UP000007015"/>
    </source>
</evidence>
<evidence type="ECO:0000313" key="7">
    <source>
        <dbReference type="EMBL" id="EEC68984.1"/>
    </source>
</evidence>
<dbReference type="HOGENOM" id="CLU_051930_0_1_1"/>
<dbReference type="STRING" id="39946.B8BNJ3"/>
<feature type="coiled-coil region" evidence="6">
    <location>
        <begin position="103"/>
        <end position="130"/>
    </location>
</feature>
<keyword evidence="3" id="KW-0221">Differentiation</keyword>
<dbReference type="EMBL" id="CM000137">
    <property type="protein sequence ID" value="EEC68984.1"/>
    <property type="molecule type" value="Genomic_DNA"/>
</dbReference>
<dbReference type="PANTHER" id="PTHR33405:SF20">
    <property type="entry name" value="PROTEIN FLX-LIKE 3"/>
    <property type="match status" value="1"/>
</dbReference>
<comment type="similarity">
    <text evidence="1">Belongs to the FLX family.</text>
</comment>
<evidence type="ECO:0000256" key="4">
    <source>
        <dbReference type="ARBA" id="ARBA00023054"/>
    </source>
</evidence>
<dbReference type="PANTHER" id="PTHR33405">
    <property type="entry name" value="PROTEIN FLX-LIKE 2"/>
    <property type="match status" value="1"/>
</dbReference>
<keyword evidence="8" id="KW-1185">Reference proteome</keyword>
<accession>B8BNJ3</accession>
<organism evidence="7 8">
    <name type="scientific">Oryza sativa subsp. indica</name>
    <name type="common">Rice</name>
    <dbReference type="NCBI Taxonomy" id="39946"/>
    <lineage>
        <taxon>Eukaryota</taxon>
        <taxon>Viridiplantae</taxon>
        <taxon>Streptophyta</taxon>
        <taxon>Embryophyta</taxon>
        <taxon>Tracheophyta</taxon>
        <taxon>Spermatophyta</taxon>
        <taxon>Magnoliopsida</taxon>
        <taxon>Liliopsida</taxon>
        <taxon>Poales</taxon>
        <taxon>Poaceae</taxon>
        <taxon>BOP clade</taxon>
        <taxon>Oryzoideae</taxon>
        <taxon>Oryzeae</taxon>
        <taxon>Oryzinae</taxon>
        <taxon>Oryza</taxon>
        <taxon>Oryza sativa</taxon>
    </lineage>
</organism>
<dbReference type="Gramene" id="BGIOSGA036491-TA">
    <property type="protein sequence ID" value="BGIOSGA036491-PA"/>
    <property type="gene ID" value="BGIOSGA036491"/>
</dbReference>
<gene>
    <name evidence="7" type="ORF">OsI_37749</name>
</gene>
<evidence type="ECO:0000256" key="5">
    <source>
        <dbReference type="ARBA" id="ARBA00023089"/>
    </source>
</evidence>
<dbReference type="AlphaFoldDB" id="B8BNJ3"/>
<dbReference type="GO" id="GO:0009908">
    <property type="term" value="P:flower development"/>
    <property type="evidence" value="ECO:0007669"/>
    <property type="project" value="UniProtKB-KW"/>
</dbReference>
<reference evidence="7 8" key="1">
    <citation type="journal article" date="2005" name="PLoS Biol.">
        <title>The genomes of Oryza sativa: a history of duplications.</title>
        <authorList>
            <person name="Yu J."/>
            <person name="Wang J."/>
            <person name="Lin W."/>
            <person name="Li S."/>
            <person name="Li H."/>
            <person name="Zhou J."/>
            <person name="Ni P."/>
            <person name="Dong W."/>
            <person name="Hu S."/>
            <person name="Zeng C."/>
            <person name="Zhang J."/>
            <person name="Zhang Y."/>
            <person name="Li R."/>
            <person name="Xu Z."/>
            <person name="Li S."/>
            <person name="Li X."/>
            <person name="Zheng H."/>
            <person name="Cong L."/>
            <person name="Lin L."/>
            <person name="Yin J."/>
            <person name="Geng J."/>
            <person name="Li G."/>
            <person name="Shi J."/>
            <person name="Liu J."/>
            <person name="Lv H."/>
            <person name="Li J."/>
            <person name="Wang J."/>
            <person name="Deng Y."/>
            <person name="Ran L."/>
            <person name="Shi X."/>
            <person name="Wang X."/>
            <person name="Wu Q."/>
            <person name="Li C."/>
            <person name="Ren X."/>
            <person name="Wang J."/>
            <person name="Wang X."/>
            <person name="Li D."/>
            <person name="Liu D."/>
            <person name="Zhang X."/>
            <person name="Ji Z."/>
            <person name="Zhao W."/>
            <person name="Sun Y."/>
            <person name="Zhang Z."/>
            <person name="Bao J."/>
            <person name="Han Y."/>
            <person name="Dong L."/>
            <person name="Ji J."/>
            <person name="Chen P."/>
            <person name="Wu S."/>
            <person name="Liu J."/>
            <person name="Xiao Y."/>
            <person name="Bu D."/>
            <person name="Tan J."/>
            <person name="Yang L."/>
            <person name="Ye C."/>
            <person name="Zhang J."/>
            <person name="Xu J."/>
            <person name="Zhou Y."/>
            <person name="Yu Y."/>
            <person name="Zhang B."/>
            <person name="Zhuang S."/>
            <person name="Wei H."/>
            <person name="Liu B."/>
            <person name="Lei M."/>
            <person name="Yu H."/>
            <person name="Li Y."/>
            <person name="Xu H."/>
            <person name="Wei S."/>
            <person name="He X."/>
            <person name="Fang L."/>
            <person name="Zhang Z."/>
            <person name="Zhang Y."/>
            <person name="Huang X."/>
            <person name="Su Z."/>
            <person name="Tong W."/>
            <person name="Li J."/>
            <person name="Tong Z."/>
            <person name="Li S."/>
            <person name="Ye J."/>
            <person name="Wang L."/>
            <person name="Fang L."/>
            <person name="Lei T."/>
            <person name="Chen C."/>
            <person name="Chen H."/>
            <person name="Xu Z."/>
            <person name="Li H."/>
            <person name="Huang H."/>
            <person name="Zhang F."/>
            <person name="Xu H."/>
            <person name="Li N."/>
            <person name="Zhao C."/>
            <person name="Li S."/>
            <person name="Dong L."/>
            <person name="Huang Y."/>
            <person name="Li L."/>
            <person name="Xi Y."/>
            <person name="Qi Q."/>
            <person name="Li W."/>
            <person name="Zhang B."/>
            <person name="Hu W."/>
            <person name="Zhang Y."/>
            <person name="Tian X."/>
            <person name="Jiao Y."/>
            <person name="Liang X."/>
            <person name="Jin J."/>
            <person name="Gao L."/>
            <person name="Zheng W."/>
            <person name="Hao B."/>
            <person name="Liu S."/>
            <person name="Wang W."/>
            <person name="Yuan L."/>
            <person name="Cao M."/>
            <person name="McDermott J."/>
            <person name="Samudrala R."/>
            <person name="Wang J."/>
            <person name="Wong G.K."/>
            <person name="Yang H."/>
        </authorList>
    </citation>
    <scope>NUCLEOTIDE SEQUENCE [LARGE SCALE GENOMIC DNA]</scope>
    <source>
        <strain evidence="8">cv. 93-11</strain>
    </source>
</reference>
<feature type="coiled-coil region" evidence="6">
    <location>
        <begin position="163"/>
        <end position="193"/>
    </location>
</feature>
<dbReference type="Proteomes" id="UP000007015">
    <property type="component" value="Chromosome 12"/>
</dbReference>
<dbReference type="GO" id="GO:0030154">
    <property type="term" value="P:cell differentiation"/>
    <property type="evidence" value="ECO:0007669"/>
    <property type="project" value="UniProtKB-KW"/>
</dbReference>
<evidence type="ECO:0000256" key="2">
    <source>
        <dbReference type="ARBA" id="ARBA00022473"/>
    </source>
</evidence>
<keyword evidence="2" id="KW-0217">Developmental protein</keyword>
<dbReference type="InterPro" id="IPR040353">
    <property type="entry name" value="FLX/FLX-like"/>
</dbReference>
<protein>
    <recommendedName>
        <fullName evidence="9">Protein FLX-like 3</fullName>
    </recommendedName>
</protein>
<evidence type="ECO:0000256" key="3">
    <source>
        <dbReference type="ARBA" id="ARBA00022782"/>
    </source>
</evidence>
<evidence type="ECO:0000256" key="6">
    <source>
        <dbReference type="SAM" id="Coils"/>
    </source>
</evidence>
<proteinExistence type="inferred from homology"/>
<evidence type="ECO:0008006" key="9">
    <source>
        <dbReference type="Google" id="ProtNLM"/>
    </source>
</evidence>